<keyword evidence="2 5" id="KW-0812">Transmembrane</keyword>
<sequence length="308" mass="36039">MEFRDINHKIVAIYKVVFFIFGTIGNVLFIHMIIRKKQLQSRTSILQCFQCFFHLFCQLGTVSTGVFEERNTLNRGDCYDIIAFYVFFQAAQGLIMVIIVADIFVLVRFPIFYLNISTTVYVIFTSFPVLAFSISTTYLGYLSQDEGRIPSCSPPFVFQPKAGVSYKYLFISFSIVVMVFFIIIIRLFHKKHNQNHNQHSLKTIRRLKVSVVIYIVTWLFSQVFGLAILKMNAYSSWRGIIASHNNLFLCLSYSNTFYVTMWRCKEYRDHFHSLWWPNRTSRSEAIAVFRSSQSLPRRQSSNVILNRS</sequence>
<dbReference type="EMBL" id="GL379809">
    <property type="protein sequence ID" value="EGT42729.1"/>
    <property type="molecule type" value="Genomic_DNA"/>
</dbReference>
<evidence type="ECO:0000256" key="1">
    <source>
        <dbReference type="ARBA" id="ARBA00004370"/>
    </source>
</evidence>
<dbReference type="eggNOG" id="ENOG502TH64">
    <property type="taxonomic scope" value="Eukaryota"/>
</dbReference>
<dbReference type="CDD" id="cd00637">
    <property type="entry name" value="7tm_classA_rhodopsin-like"/>
    <property type="match status" value="1"/>
</dbReference>
<keyword evidence="4 5" id="KW-0472">Membrane</keyword>
<dbReference type="Pfam" id="PF10320">
    <property type="entry name" value="7TM_GPCR_Srsx"/>
    <property type="match status" value="1"/>
</dbReference>
<dbReference type="SUPFAM" id="SSF81321">
    <property type="entry name" value="Family A G protein-coupled receptor-like"/>
    <property type="match status" value="1"/>
</dbReference>
<reference evidence="8" key="1">
    <citation type="submission" date="2011-07" db="EMBL/GenBank/DDBJ databases">
        <authorList>
            <consortium name="Caenorhabditis brenneri Sequencing and Analysis Consortium"/>
            <person name="Wilson R.K."/>
        </authorList>
    </citation>
    <scope>NUCLEOTIDE SEQUENCE [LARGE SCALE GENOMIC DNA]</scope>
    <source>
        <strain evidence="8">PB2801</strain>
    </source>
</reference>
<evidence type="ECO:0000256" key="2">
    <source>
        <dbReference type="ARBA" id="ARBA00022692"/>
    </source>
</evidence>
<accession>G0MS39</accession>
<dbReference type="InterPro" id="IPR000276">
    <property type="entry name" value="GPCR_Rhodpsn"/>
</dbReference>
<evidence type="ECO:0000256" key="4">
    <source>
        <dbReference type="ARBA" id="ARBA00023136"/>
    </source>
</evidence>
<dbReference type="OMA" id="MEFRDIN"/>
<feature type="transmembrane region" description="Helical" evidence="5">
    <location>
        <begin position="82"/>
        <end position="107"/>
    </location>
</feature>
<name>G0MS39_CAEBE</name>
<feature type="transmembrane region" description="Helical" evidence="5">
    <location>
        <begin position="46"/>
        <end position="67"/>
    </location>
</feature>
<dbReference type="SMART" id="SM01381">
    <property type="entry name" value="7TM_GPCR_Srsx"/>
    <property type="match status" value="1"/>
</dbReference>
<feature type="transmembrane region" description="Helical" evidence="5">
    <location>
        <begin position="168"/>
        <end position="188"/>
    </location>
</feature>
<dbReference type="PANTHER" id="PTHR23360:SF17">
    <property type="entry name" value="G-PROTEIN COUPLED RECEPTORS FAMILY 1 PROFILE DOMAIN-CONTAINING PROTEIN"/>
    <property type="match status" value="1"/>
</dbReference>
<feature type="transmembrane region" description="Helical" evidence="5">
    <location>
        <begin position="209"/>
        <end position="229"/>
    </location>
</feature>
<dbReference type="PANTHER" id="PTHR23360">
    <property type="entry name" value="G-PROTEIN COUPLED RECEPTORS FAMILY 1 PROFILE DOMAIN-CONTAINING PROTEIN-RELATED"/>
    <property type="match status" value="1"/>
</dbReference>
<protein>
    <recommendedName>
        <fullName evidence="6">G-protein coupled receptors family 1 profile domain-containing protein</fullName>
    </recommendedName>
</protein>
<keyword evidence="3 5" id="KW-1133">Transmembrane helix</keyword>
<dbReference type="InterPro" id="IPR047130">
    <property type="entry name" value="7TM_GPCR_Srsx_nematod"/>
</dbReference>
<feature type="transmembrane region" description="Helical" evidence="5">
    <location>
        <begin position="12"/>
        <end position="34"/>
    </location>
</feature>
<gene>
    <name evidence="7" type="ORF">CAEBREN_17450</name>
</gene>
<comment type="subcellular location">
    <subcellularLocation>
        <location evidence="1">Membrane</location>
    </subcellularLocation>
</comment>
<dbReference type="GO" id="GO:0016020">
    <property type="term" value="C:membrane"/>
    <property type="evidence" value="ECO:0007669"/>
    <property type="project" value="UniProtKB-SubCell"/>
</dbReference>
<evidence type="ECO:0000313" key="7">
    <source>
        <dbReference type="EMBL" id="EGT42729.1"/>
    </source>
</evidence>
<evidence type="ECO:0000256" key="3">
    <source>
        <dbReference type="ARBA" id="ARBA00022989"/>
    </source>
</evidence>
<dbReference type="Proteomes" id="UP000008068">
    <property type="component" value="Unassembled WGS sequence"/>
</dbReference>
<evidence type="ECO:0000259" key="6">
    <source>
        <dbReference type="PROSITE" id="PS50262"/>
    </source>
</evidence>
<feature type="transmembrane region" description="Helical" evidence="5">
    <location>
        <begin position="119"/>
        <end position="141"/>
    </location>
</feature>
<dbReference type="InParanoid" id="G0MS39"/>
<keyword evidence="8" id="KW-1185">Reference proteome</keyword>
<evidence type="ECO:0000313" key="8">
    <source>
        <dbReference type="Proteomes" id="UP000008068"/>
    </source>
</evidence>
<dbReference type="Gene3D" id="1.20.1070.10">
    <property type="entry name" value="Rhodopsin 7-helix transmembrane proteins"/>
    <property type="match status" value="1"/>
</dbReference>
<feature type="domain" description="G-protein coupled receptors family 1 profile" evidence="6">
    <location>
        <begin position="25"/>
        <end position="219"/>
    </location>
</feature>
<dbReference type="InterPro" id="IPR017452">
    <property type="entry name" value="GPCR_Rhodpsn_7TM"/>
</dbReference>
<dbReference type="STRING" id="135651.G0MS39"/>
<dbReference type="HOGENOM" id="CLU_074191_0_0_1"/>
<dbReference type="InterPro" id="IPR019424">
    <property type="entry name" value="7TM_GPCR_Srsx"/>
</dbReference>
<dbReference type="AlphaFoldDB" id="G0MS39"/>
<dbReference type="PROSITE" id="PS50262">
    <property type="entry name" value="G_PROTEIN_RECEP_F1_2"/>
    <property type="match status" value="1"/>
</dbReference>
<feature type="transmembrane region" description="Helical" evidence="5">
    <location>
        <begin position="241"/>
        <end position="261"/>
    </location>
</feature>
<evidence type="ECO:0000256" key="5">
    <source>
        <dbReference type="SAM" id="Phobius"/>
    </source>
</evidence>
<proteinExistence type="predicted"/>
<organism evidence="8">
    <name type="scientific">Caenorhabditis brenneri</name>
    <name type="common">Nematode worm</name>
    <dbReference type="NCBI Taxonomy" id="135651"/>
    <lineage>
        <taxon>Eukaryota</taxon>
        <taxon>Metazoa</taxon>
        <taxon>Ecdysozoa</taxon>
        <taxon>Nematoda</taxon>
        <taxon>Chromadorea</taxon>
        <taxon>Rhabditida</taxon>
        <taxon>Rhabditina</taxon>
        <taxon>Rhabditomorpha</taxon>
        <taxon>Rhabditoidea</taxon>
        <taxon>Rhabditidae</taxon>
        <taxon>Peloderinae</taxon>
        <taxon>Caenorhabditis</taxon>
    </lineage>
</organism>
<dbReference type="GO" id="GO:0004930">
    <property type="term" value="F:G protein-coupled receptor activity"/>
    <property type="evidence" value="ECO:0007669"/>
    <property type="project" value="InterPro"/>
</dbReference>